<dbReference type="RefSeq" id="WP_155072909.1">
    <property type="nucleotide sequence ID" value="NZ_WIXO01000001.1"/>
</dbReference>
<organism evidence="1 2">
    <name type="scientific">Streptomyces taklimakanensis</name>
    <dbReference type="NCBI Taxonomy" id="2569853"/>
    <lineage>
        <taxon>Bacteria</taxon>
        <taxon>Bacillati</taxon>
        <taxon>Actinomycetota</taxon>
        <taxon>Actinomycetes</taxon>
        <taxon>Kitasatosporales</taxon>
        <taxon>Streptomycetaceae</taxon>
        <taxon>Streptomyces</taxon>
    </lineage>
</organism>
<evidence type="ECO:0000313" key="1">
    <source>
        <dbReference type="EMBL" id="MTE22427.1"/>
    </source>
</evidence>
<accession>A0A6G2BJG5</accession>
<dbReference type="EMBL" id="WIXO01000001">
    <property type="protein sequence ID" value="MTE22427.1"/>
    <property type="molecule type" value="Genomic_DNA"/>
</dbReference>
<gene>
    <name evidence="1" type="ORF">F0L17_25660</name>
</gene>
<reference evidence="1 2" key="1">
    <citation type="submission" date="2019-11" db="EMBL/GenBank/DDBJ databases">
        <authorList>
            <person name="Yuan L."/>
        </authorList>
    </citation>
    <scope>NUCLEOTIDE SEQUENCE [LARGE SCALE GENOMIC DNA]</scope>
    <source>
        <strain evidence="1 2">TRM43335</strain>
    </source>
</reference>
<comment type="caution">
    <text evidence="1">The sequence shown here is derived from an EMBL/GenBank/DDBJ whole genome shotgun (WGS) entry which is preliminary data.</text>
</comment>
<protein>
    <submittedName>
        <fullName evidence="1">Uncharacterized protein</fullName>
    </submittedName>
</protein>
<name>A0A6G2BJG5_9ACTN</name>
<dbReference type="AlphaFoldDB" id="A0A6G2BJG5"/>
<proteinExistence type="predicted"/>
<dbReference type="OrthoDB" id="8210607at2"/>
<sequence>MTAVTGRRGLLARLLCDAVVVSELFTDPPGVVLFPQEAEIGVAAVGA</sequence>
<keyword evidence="2" id="KW-1185">Reference proteome</keyword>
<dbReference type="Proteomes" id="UP000473014">
    <property type="component" value="Unassembled WGS sequence"/>
</dbReference>
<evidence type="ECO:0000313" key="2">
    <source>
        <dbReference type="Proteomes" id="UP000473014"/>
    </source>
</evidence>